<organism evidence="1 2">
    <name type="scientific">Eretmocerus hayati</name>
    <dbReference type="NCBI Taxonomy" id="131215"/>
    <lineage>
        <taxon>Eukaryota</taxon>
        <taxon>Metazoa</taxon>
        <taxon>Ecdysozoa</taxon>
        <taxon>Arthropoda</taxon>
        <taxon>Hexapoda</taxon>
        <taxon>Insecta</taxon>
        <taxon>Pterygota</taxon>
        <taxon>Neoptera</taxon>
        <taxon>Endopterygota</taxon>
        <taxon>Hymenoptera</taxon>
        <taxon>Apocrita</taxon>
        <taxon>Proctotrupomorpha</taxon>
        <taxon>Chalcidoidea</taxon>
        <taxon>Aphelinidae</taxon>
        <taxon>Aphelininae</taxon>
        <taxon>Eretmocerus</taxon>
    </lineage>
</organism>
<dbReference type="EMBL" id="CM056741">
    <property type="protein sequence ID" value="KAJ8687265.1"/>
    <property type="molecule type" value="Genomic_DNA"/>
</dbReference>
<proteinExistence type="predicted"/>
<keyword evidence="2" id="KW-1185">Reference proteome</keyword>
<evidence type="ECO:0000313" key="2">
    <source>
        <dbReference type="Proteomes" id="UP001239111"/>
    </source>
</evidence>
<name>A0ACC2PUK2_9HYME</name>
<comment type="caution">
    <text evidence="1">The sequence shown here is derived from an EMBL/GenBank/DDBJ whole genome shotgun (WGS) entry which is preliminary data.</text>
</comment>
<protein>
    <submittedName>
        <fullName evidence="1">Uncharacterized protein</fullName>
    </submittedName>
</protein>
<accession>A0ACC2PUK2</accession>
<sequence>MIHKMRKKRSLDETDNSCNGKAASDVLSSGGENSRKKKKLKTKNPQIGSDDLKSVKDASNGTNQSPTTIGINTKSLKELKKEKKKLLKLLKDEKLTSDSKIESKSADVKASADKSLLKKLAKRNKQKNKHEKVQKNSGDSNVKLEVEEKRAKQFEGTQSLKDSNPKKYHKKKGTETNRESSTILQSTDTSKLKFSTEQLEKVSIKQESSAKANTDKNIQANVGSGQDSKKKKKKKKKKNKERKVEEGGHDEKAKPQKSNDESSKTGESKKSKEKVISTKRKEFFKKKREQFKESQKLMKLQQGPTSGSSTPTENMSLEQIKEKISELQSRETLSNTAKRKLRVLKKKAEVMQNNKKNPKGMGKIHSKVLTNLMTVETKKEESENITQEPLFIEDRQGDLSLKKAQNRKIQNKLQIAAPKENINKLINGSASKDGSTSDEEESDELGSKDYLNNVTEQMESENDEDSLSSEDVENDVQGSEDDDKSPPRSTVFPTKTPKSQSPSFISKPKEKKNETPGKKQRYVLFVGNLAYDSTTVDLKKHFLTKVDRVKDVRIPLEPGTNKPRGFAYVEVETSEDYEKGLSLHRSFLRGRPLKVEYTTSGSKASGKKKEIIHKNKKLHAMRKAGMLAGSKKKGNFKKEREDLHCGIDEIIKNADKNPVRTNTELFKSKDCYSLVNLQSKKDESISQKDQHQVILPTGPKECVNRLDQAYKSQQRVPEPHQKNTENDKRRRGPTDKSCPRRSLSNVQIFDREKKQQVENLTKEIKEAEATLGRTKKKLDAAKARIAVLESDLNASKRTVTLLNEKTTHDNQLIGVLHDKLRAAEVKFQNREFEIKKQMDKYEREIVLMKGEIEASHLLLEDLRRQMNEGEKLLENPKSGEEVLTQKNQEIVENDPPVSPKSCSGDENEYMVISMAAEAEKERLLELVMILNQRLDRERDESGRVSDLYKRERSKAAKLETKLQKIELERVGLSKANTGSYRMRAPKPIVSSNNDPGDSEEIRLKLELLEEECLTLRTRLATMQKDKDADLLTFKKMLEQTRKIFKDAYRERLPMTGRHTNVTI</sequence>
<evidence type="ECO:0000313" key="1">
    <source>
        <dbReference type="EMBL" id="KAJ8687265.1"/>
    </source>
</evidence>
<dbReference type="Proteomes" id="UP001239111">
    <property type="component" value="Chromosome 1"/>
</dbReference>
<gene>
    <name evidence="1" type="ORF">QAD02_023059</name>
</gene>
<reference evidence="1" key="1">
    <citation type="submission" date="2023-04" db="EMBL/GenBank/DDBJ databases">
        <title>A chromosome-level genome assembly of the parasitoid wasp Eretmocerus hayati.</title>
        <authorList>
            <person name="Zhong Y."/>
            <person name="Liu S."/>
            <person name="Liu Y."/>
        </authorList>
    </citation>
    <scope>NUCLEOTIDE SEQUENCE</scope>
    <source>
        <strain evidence="1">ZJU_SS_LIU_2023</strain>
    </source>
</reference>